<name>A0A7T0BZ10_9BACT</name>
<gene>
    <name evidence="1" type="ORF">G3M70_17380</name>
</gene>
<reference evidence="1 2" key="1">
    <citation type="submission" date="2020-02" db="EMBL/GenBank/DDBJ databases">
        <title>Genomic and physiological characterization of two novel Nitrospinaceae genera.</title>
        <authorList>
            <person name="Mueller A.J."/>
            <person name="Jung M.-Y."/>
            <person name="Strachan C.R."/>
            <person name="Herbold C.W."/>
            <person name="Kirkegaard R.H."/>
            <person name="Daims H."/>
        </authorList>
    </citation>
    <scope>NUCLEOTIDE SEQUENCE [LARGE SCALE GENOMIC DNA]</scope>
    <source>
        <strain evidence="1">EB</strain>
    </source>
</reference>
<dbReference type="Proteomes" id="UP000594688">
    <property type="component" value="Chromosome"/>
</dbReference>
<dbReference type="AlphaFoldDB" id="A0A7T0BZ10"/>
<accession>A0A7T0BZ10</accession>
<dbReference type="EMBL" id="CP048685">
    <property type="protein sequence ID" value="QPJ63551.1"/>
    <property type="molecule type" value="Genomic_DNA"/>
</dbReference>
<dbReference type="KEGG" id="nli:G3M70_17380"/>
<sequence>MPPPLAAERIKMFFPNASRFGTPAILNRMSKRLLKALLNHRVWYQMNCYHFCYLYDTLMELVEDYSYGDRNFRENLMPELKGQPINFNQFLNEYFFHTAFLIDPGRFNSMSTKDRLRLGKIDHSLLGVLPIPEASPDDEDVTLQKVINKIPPTPAEMELDIYPGNPYLR</sequence>
<evidence type="ECO:0000313" key="2">
    <source>
        <dbReference type="Proteomes" id="UP000594688"/>
    </source>
</evidence>
<proteinExistence type="predicted"/>
<organism evidence="1 2">
    <name type="scientific">Candidatus Nitronauta litoralis</name>
    <dbReference type="NCBI Taxonomy" id="2705533"/>
    <lineage>
        <taxon>Bacteria</taxon>
        <taxon>Pseudomonadati</taxon>
        <taxon>Nitrospinota/Tectimicrobiota group</taxon>
        <taxon>Nitrospinota</taxon>
        <taxon>Nitrospinia</taxon>
        <taxon>Nitrospinales</taxon>
        <taxon>Nitrospinaceae</taxon>
        <taxon>Candidatus Nitronauta</taxon>
    </lineage>
</organism>
<protein>
    <submittedName>
        <fullName evidence="1">Uncharacterized protein</fullName>
    </submittedName>
</protein>
<evidence type="ECO:0000313" key="1">
    <source>
        <dbReference type="EMBL" id="QPJ63551.1"/>
    </source>
</evidence>